<dbReference type="Proteomes" id="UP001196509">
    <property type="component" value="Unassembled WGS sequence"/>
</dbReference>
<dbReference type="InterPro" id="IPR006913">
    <property type="entry name" value="CENP-V/GFA"/>
</dbReference>
<keyword evidence="2" id="KW-0479">Metal-binding</keyword>
<keyword evidence="3" id="KW-0862">Zinc</keyword>
<dbReference type="SUPFAM" id="SSF51316">
    <property type="entry name" value="Mss4-like"/>
    <property type="match status" value="1"/>
</dbReference>
<reference evidence="5" key="1">
    <citation type="submission" date="2021-08" db="EMBL/GenBank/DDBJ databases">
        <title>Hoeflea bacterium WL0058 sp. nov., isolated from the sediment.</title>
        <authorList>
            <person name="Wang L."/>
            <person name="Zhang D."/>
        </authorList>
    </citation>
    <scope>NUCLEOTIDE SEQUENCE</scope>
    <source>
        <strain evidence="5">WL0058</strain>
    </source>
</reference>
<evidence type="ECO:0000256" key="1">
    <source>
        <dbReference type="ARBA" id="ARBA00005495"/>
    </source>
</evidence>
<evidence type="ECO:0000259" key="4">
    <source>
        <dbReference type="Pfam" id="PF04828"/>
    </source>
</evidence>
<name>A0AAE2ZL25_9HYPH</name>
<dbReference type="GO" id="GO:0016846">
    <property type="term" value="F:carbon-sulfur lyase activity"/>
    <property type="evidence" value="ECO:0007669"/>
    <property type="project" value="InterPro"/>
</dbReference>
<dbReference type="InterPro" id="IPR011057">
    <property type="entry name" value="Mss4-like_sf"/>
</dbReference>
<dbReference type="Pfam" id="PF04828">
    <property type="entry name" value="GFA"/>
    <property type="match status" value="1"/>
</dbReference>
<protein>
    <submittedName>
        <fullName evidence="5">GFA family protein</fullName>
    </submittedName>
</protein>
<dbReference type="Gene3D" id="3.90.1590.10">
    <property type="entry name" value="glutathione-dependent formaldehyde- activating enzyme (gfa)"/>
    <property type="match status" value="1"/>
</dbReference>
<feature type="domain" description="CENP-V/GFA" evidence="4">
    <location>
        <begin position="3"/>
        <end position="44"/>
    </location>
</feature>
<keyword evidence="6" id="KW-1185">Reference proteome</keyword>
<proteinExistence type="inferred from homology"/>
<evidence type="ECO:0000256" key="2">
    <source>
        <dbReference type="ARBA" id="ARBA00022723"/>
    </source>
</evidence>
<organism evidence="5 6">
    <name type="scientific">Flavimaribacter sediminis</name>
    <dbReference type="NCBI Taxonomy" id="2865987"/>
    <lineage>
        <taxon>Bacteria</taxon>
        <taxon>Pseudomonadati</taxon>
        <taxon>Pseudomonadota</taxon>
        <taxon>Alphaproteobacteria</taxon>
        <taxon>Hyphomicrobiales</taxon>
        <taxon>Rhizobiaceae</taxon>
        <taxon>Flavimaribacter</taxon>
    </lineage>
</organism>
<dbReference type="GO" id="GO:0046872">
    <property type="term" value="F:metal ion binding"/>
    <property type="evidence" value="ECO:0007669"/>
    <property type="project" value="UniProtKB-KW"/>
</dbReference>
<comment type="similarity">
    <text evidence="1">Belongs to the Gfa family.</text>
</comment>
<accession>A0AAE2ZL25</accession>
<evidence type="ECO:0000313" key="6">
    <source>
        <dbReference type="Proteomes" id="UP001196509"/>
    </source>
</evidence>
<evidence type="ECO:0000313" key="5">
    <source>
        <dbReference type="EMBL" id="MBW8636627.1"/>
    </source>
</evidence>
<dbReference type="AlphaFoldDB" id="A0AAE2ZL25"/>
<evidence type="ECO:0000256" key="3">
    <source>
        <dbReference type="ARBA" id="ARBA00022833"/>
    </source>
</evidence>
<comment type="caution">
    <text evidence="5">The sequence shown here is derived from an EMBL/GenBank/DDBJ whole genome shotgun (WGS) entry which is preliminary data.</text>
</comment>
<sequence>MKRRGFCPICGSSVYMTFPDMPDVFIVTPASLDDPSRYKPQLATLTAAGYDWNHLAPSLQKFDRMPPAR</sequence>
<dbReference type="EMBL" id="JAICBX010000001">
    <property type="protein sequence ID" value="MBW8636627.1"/>
    <property type="molecule type" value="Genomic_DNA"/>
</dbReference>
<gene>
    <name evidence="5" type="ORF">K1W69_05440</name>
</gene>